<dbReference type="Gene3D" id="2.60.40.10">
    <property type="entry name" value="Immunoglobulins"/>
    <property type="match status" value="1"/>
</dbReference>
<feature type="region of interest" description="Disordered" evidence="9">
    <location>
        <begin position="160"/>
        <end position="228"/>
    </location>
</feature>
<dbReference type="Pfam" id="PF22669">
    <property type="entry name" value="Exo_endo_phos2"/>
    <property type="match status" value="1"/>
</dbReference>
<name>A0A812BVR3_ACAPH</name>
<keyword evidence="12" id="KW-1185">Reference proteome</keyword>
<dbReference type="InterPro" id="IPR046985">
    <property type="entry name" value="IP5"/>
</dbReference>
<dbReference type="InterPro" id="IPR036691">
    <property type="entry name" value="Endo/exonu/phosph_ase_sf"/>
</dbReference>
<dbReference type="InterPro" id="IPR013783">
    <property type="entry name" value="Ig-like_fold"/>
</dbReference>
<evidence type="ECO:0000313" key="11">
    <source>
        <dbReference type="EMBL" id="CAE1246043.1"/>
    </source>
</evidence>
<dbReference type="Gene3D" id="3.60.10.10">
    <property type="entry name" value="Endonuclease/exonuclease/phosphatase"/>
    <property type="match status" value="1"/>
</dbReference>
<evidence type="ECO:0000313" key="12">
    <source>
        <dbReference type="Proteomes" id="UP000597762"/>
    </source>
</evidence>
<dbReference type="GO" id="GO:0031901">
    <property type="term" value="C:early endosome membrane"/>
    <property type="evidence" value="ECO:0007669"/>
    <property type="project" value="UniProtKB-SubCell"/>
</dbReference>
<keyword evidence="8" id="KW-0968">Cytoplasmic vesicle</keyword>
<feature type="compositionally biased region" description="Polar residues" evidence="9">
    <location>
        <begin position="194"/>
        <end position="208"/>
    </location>
</feature>
<dbReference type="GO" id="GO:0007165">
    <property type="term" value="P:signal transduction"/>
    <property type="evidence" value="ECO:0007669"/>
    <property type="project" value="InterPro"/>
</dbReference>
<evidence type="ECO:0000256" key="5">
    <source>
        <dbReference type="ARBA" id="ARBA00022801"/>
    </source>
</evidence>
<evidence type="ECO:0000256" key="8">
    <source>
        <dbReference type="ARBA" id="ARBA00023329"/>
    </source>
</evidence>
<comment type="similarity">
    <text evidence="3">Belongs to the inositol 1,4,5-trisphosphate 5-phosphatase type II family.</text>
</comment>
<dbReference type="Gene3D" id="2.30.29.110">
    <property type="match status" value="1"/>
</dbReference>
<dbReference type="PROSITE" id="PS50238">
    <property type="entry name" value="RHOGAP"/>
    <property type="match status" value="1"/>
</dbReference>
<reference evidence="11" key="1">
    <citation type="submission" date="2021-01" db="EMBL/GenBank/DDBJ databases">
        <authorList>
            <person name="Li R."/>
            <person name="Bekaert M."/>
        </authorList>
    </citation>
    <scope>NUCLEOTIDE SEQUENCE</scope>
    <source>
        <strain evidence="11">Farmed</strain>
    </source>
</reference>
<dbReference type="FunFam" id="3.60.10.10:FF:000004">
    <property type="entry name" value="Type II inositol 1,4,5-trisphosphate 5-phosphatase"/>
    <property type="match status" value="1"/>
</dbReference>
<dbReference type="InterPro" id="IPR031896">
    <property type="entry name" value="INPP5B_PH_dom"/>
</dbReference>
<dbReference type="Proteomes" id="UP000597762">
    <property type="component" value="Unassembled WGS sequence"/>
</dbReference>
<keyword evidence="7" id="KW-0472">Membrane</keyword>
<dbReference type="OrthoDB" id="7862313at2759"/>
<dbReference type="InterPro" id="IPR047078">
    <property type="entry name" value="RhoGAP_OCRL1"/>
</dbReference>
<evidence type="ECO:0000256" key="1">
    <source>
        <dbReference type="ARBA" id="ARBA00004146"/>
    </source>
</evidence>
<evidence type="ECO:0000256" key="6">
    <source>
        <dbReference type="ARBA" id="ARBA00023098"/>
    </source>
</evidence>
<dbReference type="SUPFAM" id="SSF56219">
    <property type="entry name" value="DNase I-like"/>
    <property type="match status" value="1"/>
</dbReference>
<dbReference type="Gene3D" id="1.10.555.10">
    <property type="entry name" value="Rho GTPase activation protein"/>
    <property type="match status" value="1"/>
</dbReference>
<keyword evidence="5 11" id="KW-0378">Hydrolase</keyword>
<dbReference type="InterPro" id="IPR000300">
    <property type="entry name" value="IPPc"/>
</dbReference>
<dbReference type="Pfam" id="PF16776">
    <property type="entry name" value="INPP5B_PH"/>
    <property type="match status" value="1"/>
</dbReference>
<feature type="compositionally biased region" description="Basic and acidic residues" evidence="9">
    <location>
        <begin position="161"/>
        <end position="173"/>
    </location>
</feature>
<keyword evidence="6" id="KW-0443">Lipid metabolism</keyword>
<dbReference type="InterPro" id="IPR008936">
    <property type="entry name" value="Rho_GTPase_activation_prot"/>
</dbReference>
<dbReference type="EMBL" id="CAHIKZ030000943">
    <property type="protein sequence ID" value="CAE1246043.1"/>
    <property type="molecule type" value="Genomic_DNA"/>
</dbReference>
<accession>A0A812BVR3</accession>
<dbReference type="GO" id="GO:0030670">
    <property type="term" value="C:phagocytic vesicle membrane"/>
    <property type="evidence" value="ECO:0007669"/>
    <property type="project" value="UniProtKB-SubCell"/>
</dbReference>
<sequence>MEAIPLVKSKLAEDENCIICVRAGLVDNWKHCPRYVVLVDRQEDYAIFVFNSTQVPCSPTSKLNVELALPIDKHFTYKQESDTALSITVPDKRLLFEISASQAQAICKELKRAKDILTHTVGFGLPSSFSWLDKYNNKKEPDDNPFETDVFDPLKYMNLQDSDKESVKSKEGSDSSGIGSPVHRARTDARHRSNSPSAQGRKGSPSNRSRTRSPAHHLRTDSPPNKLKVNSELARSVDSLNGPGDFDSKKWDDLEIIQKQLGFVNTAEGMDVGLKPLTARECFVRHFMTEREAEYTYTETVKVFCGTWNVNGQSPSVSIHTWLAADPEPPDIYAIGFQELDLSKEAFFFSDSIKEVEWLNMVNNCLHPGAKYKKIKLIRLVGIMLIVYVRQELASFVYCVDSDFVATGIMGFLGNKGGVAVRMTIHNTSLCFISSHLAAHQDEFERRNQDYRDISSHLRFRQFVPNLTMDDHEIIFWIGDLNYRISDIDIVDVKKLIEHKMYNKLIQFDQLYRQLGHSDVFENFLEGEVNFKPTYKYNSGTDDWDSSEKSRIPAWCDRILWKGNCVCQNSYQSHNELKISDHKAVSAVFSVGLKVIDQEKSKKVYEDIMKRLDRIENEYLPQVKIDTTDFTFEDVKFYESQKQKLIVANIGQGPVEFEFIKKAQGSNFCKPWLKVSPYKAVLMPGDLQEIELEMQRPIREVPVAQLVDLEQPGSLKQVDIAATGGRLYAVPKEIWRLIDHLHKFGRTQEGLFQESGLIGEIQKIRDCLDTGMPETIPGSIHSVAGALILFLKCLPEPVIPYNVHQKCLEVCNNCKACKQVLSTIPEHHRTVFKYICAFLRELLEYSESNQLDVKTLASIFGRLFLRHSFDEEATSPVGAKKTEQMEIEKKRVAFITHFLLNEYDD</sequence>
<evidence type="ECO:0000259" key="10">
    <source>
        <dbReference type="PROSITE" id="PS50238"/>
    </source>
</evidence>
<evidence type="ECO:0000256" key="2">
    <source>
        <dbReference type="ARBA" id="ARBA00004580"/>
    </source>
</evidence>
<dbReference type="PANTHER" id="PTHR11200">
    <property type="entry name" value="INOSITOL 5-PHOSPHATASE"/>
    <property type="match status" value="1"/>
</dbReference>
<dbReference type="SMART" id="SM00128">
    <property type="entry name" value="IPPc"/>
    <property type="match status" value="1"/>
</dbReference>
<dbReference type="Pfam" id="PF21310">
    <property type="entry name" value="OCRL-like_ASH"/>
    <property type="match status" value="1"/>
</dbReference>
<dbReference type="PANTHER" id="PTHR11200:SF300">
    <property type="entry name" value="TYPE II INOSITOL 1,4,5-TRISPHOSPHATE 5-PHOSPHATASE"/>
    <property type="match status" value="1"/>
</dbReference>
<dbReference type="InterPro" id="IPR037793">
    <property type="entry name" value="OCRL1/INPP5B_INPP5c"/>
</dbReference>
<comment type="caution">
    <text evidence="11">The sequence shown here is derived from an EMBL/GenBank/DDBJ whole genome shotgun (WGS) entry which is preliminary data.</text>
</comment>
<dbReference type="EC" id="3.1.3.36" evidence="11"/>
<dbReference type="Pfam" id="PF00620">
    <property type="entry name" value="RhoGAP"/>
    <property type="match status" value="1"/>
</dbReference>
<dbReference type="CDD" id="cd04380">
    <property type="entry name" value="RhoGAP_OCRL1"/>
    <property type="match status" value="1"/>
</dbReference>
<dbReference type="GO" id="GO:0052745">
    <property type="term" value="F:inositol phosphate phosphatase activity"/>
    <property type="evidence" value="ECO:0007669"/>
    <property type="project" value="InterPro"/>
</dbReference>
<dbReference type="InterPro" id="IPR000198">
    <property type="entry name" value="RhoGAP_dom"/>
</dbReference>
<evidence type="ECO:0000256" key="7">
    <source>
        <dbReference type="ARBA" id="ARBA00023136"/>
    </source>
</evidence>
<dbReference type="GO" id="GO:0004439">
    <property type="term" value="F:phosphatidylinositol-4,5-bisphosphate 5-phosphatase activity"/>
    <property type="evidence" value="ECO:0007669"/>
    <property type="project" value="UniProtKB-EC"/>
</dbReference>
<feature type="domain" description="Rho-GAP" evidence="10">
    <location>
        <begin position="713"/>
        <end position="905"/>
    </location>
</feature>
<dbReference type="SMART" id="SM00324">
    <property type="entry name" value="RhoGAP"/>
    <property type="match status" value="1"/>
</dbReference>
<organism evidence="11 12">
    <name type="scientific">Acanthosepion pharaonis</name>
    <name type="common">Pharaoh cuttlefish</name>
    <name type="synonym">Sepia pharaonis</name>
    <dbReference type="NCBI Taxonomy" id="158019"/>
    <lineage>
        <taxon>Eukaryota</taxon>
        <taxon>Metazoa</taxon>
        <taxon>Spiralia</taxon>
        <taxon>Lophotrochozoa</taxon>
        <taxon>Mollusca</taxon>
        <taxon>Cephalopoda</taxon>
        <taxon>Coleoidea</taxon>
        <taxon>Decapodiformes</taxon>
        <taxon>Sepiida</taxon>
        <taxon>Sepiina</taxon>
        <taxon>Sepiidae</taxon>
        <taxon>Acanthosepion</taxon>
    </lineage>
</organism>
<protein>
    <submittedName>
        <fullName evidence="11">INPP5B_F</fullName>
        <ecNumber evidence="11">3.1.3.36</ecNumber>
    </submittedName>
</protein>
<keyword evidence="4" id="KW-0967">Endosome</keyword>
<evidence type="ECO:0000256" key="4">
    <source>
        <dbReference type="ARBA" id="ARBA00022753"/>
    </source>
</evidence>
<gene>
    <name evidence="11" type="ORF">SPHA_24969</name>
</gene>
<dbReference type="CDD" id="cd09093">
    <property type="entry name" value="INPP5c_INPP5B"/>
    <property type="match status" value="1"/>
</dbReference>
<evidence type="ECO:0000256" key="9">
    <source>
        <dbReference type="SAM" id="MobiDB-lite"/>
    </source>
</evidence>
<evidence type="ECO:0000256" key="3">
    <source>
        <dbReference type="ARBA" id="ARBA00005910"/>
    </source>
</evidence>
<proteinExistence type="inferred from homology"/>
<dbReference type="GO" id="GO:0046856">
    <property type="term" value="P:phosphatidylinositol dephosphorylation"/>
    <property type="evidence" value="ECO:0007669"/>
    <property type="project" value="InterPro"/>
</dbReference>
<dbReference type="InterPro" id="IPR048869">
    <property type="entry name" value="OCRL-1_2_ASH"/>
</dbReference>
<dbReference type="AlphaFoldDB" id="A0A812BVR3"/>
<comment type="subcellular location">
    <subcellularLocation>
        <location evidence="2">Cytoplasmic vesicle</location>
        <location evidence="2">Phagosome membrane</location>
    </subcellularLocation>
    <subcellularLocation>
        <location evidence="1">Early endosome membrane</location>
    </subcellularLocation>
</comment>
<dbReference type="FunFam" id="1.10.555.10:FF:000012">
    <property type="entry name" value="Putative inositol polyphosphate 5-phosphatase OCRL-1"/>
    <property type="match status" value="1"/>
</dbReference>
<dbReference type="SUPFAM" id="SSF48350">
    <property type="entry name" value="GTPase activation domain, GAP"/>
    <property type="match status" value="1"/>
</dbReference>